<organism evidence="2 3">
    <name type="scientific">Hephaestia caeni</name>
    <dbReference type="NCBI Taxonomy" id="645617"/>
    <lineage>
        <taxon>Bacteria</taxon>
        <taxon>Pseudomonadati</taxon>
        <taxon>Pseudomonadota</taxon>
        <taxon>Alphaproteobacteria</taxon>
        <taxon>Sphingomonadales</taxon>
        <taxon>Sphingomonadaceae</taxon>
        <taxon>Hephaestia</taxon>
    </lineage>
</organism>
<dbReference type="AlphaFoldDB" id="A0A397PE52"/>
<name>A0A397PE52_9SPHN</name>
<sequence length="180" mass="19781">MIVRALGVLVLAWTLGFAAFMLALPAPLDPAHTTDAIVVPTGGAGRIDRGIALIERHAARRMLVSGVAPTVRPIELAVEYKTRPAVFECCIDLGHEAVDTRSNAEETAAWVRDHRYRSVRLVTSDWHMARARMELRHALDSDVELVSDGVPQKEPSLSLLLAEYNKLILRRIALWTGIGG</sequence>
<dbReference type="InterPro" id="IPR003848">
    <property type="entry name" value="DUF218"/>
</dbReference>
<evidence type="ECO:0000259" key="1">
    <source>
        <dbReference type="Pfam" id="PF02698"/>
    </source>
</evidence>
<dbReference type="OrthoDB" id="9812311at2"/>
<protein>
    <submittedName>
        <fullName evidence="2">Uncharacterized SAM-binding protein YcdF (DUF218 family)</fullName>
    </submittedName>
</protein>
<evidence type="ECO:0000313" key="3">
    <source>
        <dbReference type="Proteomes" id="UP000266568"/>
    </source>
</evidence>
<keyword evidence="3" id="KW-1185">Reference proteome</keyword>
<dbReference type="EMBL" id="QXDC01000003">
    <property type="protein sequence ID" value="RIA44434.1"/>
    <property type="molecule type" value="Genomic_DNA"/>
</dbReference>
<reference evidence="2 3" key="1">
    <citation type="submission" date="2018-08" db="EMBL/GenBank/DDBJ databases">
        <title>Genomic Encyclopedia of Type Strains, Phase IV (KMG-IV): sequencing the most valuable type-strain genomes for metagenomic binning, comparative biology and taxonomic classification.</title>
        <authorList>
            <person name="Goeker M."/>
        </authorList>
    </citation>
    <scope>NUCLEOTIDE SEQUENCE [LARGE SCALE GENOMIC DNA]</scope>
    <source>
        <strain evidence="2 3">DSM 25527</strain>
    </source>
</reference>
<gene>
    <name evidence="2" type="ORF">DFR49_2679</name>
</gene>
<accession>A0A397PE52</accession>
<dbReference type="Proteomes" id="UP000266568">
    <property type="component" value="Unassembled WGS sequence"/>
</dbReference>
<feature type="domain" description="DUF218" evidence="1">
    <location>
        <begin position="35"/>
        <end position="138"/>
    </location>
</feature>
<comment type="caution">
    <text evidence="2">The sequence shown here is derived from an EMBL/GenBank/DDBJ whole genome shotgun (WGS) entry which is preliminary data.</text>
</comment>
<dbReference type="RefSeq" id="WP_119036089.1">
    <property type="nucleotide sequence ID" value="NZ_QXDC01000003.1"/>
</dbReference>
<dbReference type="Pfam" id="PF02698">
    <property type="entry name" value="DUF218"/>
    <property type="match status" value="1"/>
</dbReference>
<dbReference type="CDD" id="cd06259">
    <property type="entry name" value="YdcF-like"/>
    <property type="match status" value="1"/>
</dbReference>
<proteinExistence type="predicted"/>
<evidence type="ECO:0000313" key="2">
    <source>
        <dbReference type="EMBL" id="RIA44434.1"/>
    </source>
</evidence>